<sequence>MIDMNDKQDLIRPDMRETILRELRALEQGEQVRIVYACESGSRAWGFPSQDSDYDVRFIYVRPMEWYLSIFDKRDVIERPISDVLDMNGWDLKKALNLFRKSNPPLLEWLQSPIPYLEQYSVAEQIRAISPLTFSPKSCMYHYLNMARGNYRDYLQGEQVKIKKYFYVLRPLLACGWIERNHSMPPMEFKTLLEAFIPPDTELYQVIEHLLERKKAGEELDIEPQLSVVNDFIRQQIAYFEQTAPLLQYMEGGRDQQLDDLFLAAVKEVWEA</sequence>
<evidence type="ECO:0000313" key="1">
    <source>
        <dbReference type="EMBL" id="MFD1460642.1"/>
    </source>
</evidence>
<dbReference type="EMBL" id="JBHTNZ010000003">
    <property type="protein sequence ID" value="MFD1460642.1"/>
    <property type="molecule type" value="Genomic_DNA"/>
</dbReference>
<gene>
    <name evidence="1" type="ORF">ACFQ5D_04090</name>
</gene>
<protein>
    <submittedName>
        <fullName evidence="1">Nucleotidyltransferase domain-containing protein</fullName>
    </submittedName>
</protein>
<accession>A0ABW4D7F4</accession>
<proteinExistence type="predicted"/>
<dbReference type="Pfam" id="PF10127">
    <property type="entry name" value="RlaP"/>
    <property type="match status" value="1"/>
</dbReference>
<dbReference type="InterPro" id="IPR018775">
    <property type="entry name" value="RlaP"/>
</dbReference>
<name>A0ABW4D7F4_9BACL</name>
<dbReference type="RefSeq" id="WP_229526755.1">
    <property type="nucleotide sequence ID" value="NZ_JAFFQR010000112.1"/>
</dbReference>
<dbReference type="PANTHER" id="PTHR34817:SF2">
    <property type="entry name" value="NUCLEOTIDYLTRANSFERASE"/>
    <property type="match status" value="1"/>
</dbReference>
<dbReference type="PANTHER" id="PTHR34817">
    <property type="entry name" value="NUCLEOTIDYLTRANSFERASE"/>
    <property type="match status" value="1"/>
</dbReference>
<organism evidence="1 2">
    <name type="scientific">Paenibacillus farraposensis</name>
    <dbReference type="NCBI Taxonomy" id="2807095"/>
    <lineage>
        <taxon>Bacteria</taxon>
        <taxon>Bacillati</taxon>
        <taxon>Bacillota</taxon>
        <taxon>Bacilli</taxon>
        <taxon>Bacillales</taxon>
        <taxon>Paenibacillaceae</taxon>
        <taxon>Paenibacillus</taxon>
    </lineage>
</organism>
<keyword evidence="2" id="KW-1185">Reference proteome</keyword>
<evidence type="ECO:0000313" key="2">
    <source>
        <dbReference type="Proteomes" id="UP001597340"/>
    </source>
</evidence>
<reference evidence="2" key="1">
    <citation type="journal article" date="2019" name="Int. J. Syst. Evol. Microbiol.">
        <title>The Global Catalogue of Microorganisms (GCM) 10K type strain sequencing project: providing services to taxonomists for standard genome sequencing and annotation.</title>
        <authorList>
            <consortium name="The Broad Institute Genomics Platform"/>
            <consortium name="The Broad Institute Genome Sequencing Center for Infectious Disease"/>
            <person name="Wu L."/>
            <person name="Ma J."/>
        </authorList>
    </citation>
    <scope>NUCLEOTIDE SEQUENCE [LARGE SCALE GENOMIC DNA]</scope>
    <source>
        <strain evidence="2">CCM 9147</strain>
    </source>
</reference>
<comment type="caution">
    <text evidence="1">The sequence shown here is derived from an EMBL/GenBank/DDBJ whole genome shotgun (WGS) entry which is preliminary data.</text>
</comment>
<dbReference type="Proteomes" id="UP001597340">
    <property type="component" value="Unassembled WGS sequence"/>
</dbReference>